<dbReference type="InterPro" id="IPR019554">
    <property type="entry name" value="Soluble_ligand-bd"/>
</dbReference>
<dbReference type="Pfam" id="PF10531">
    <property type="entry name" value="SLBB"/>
    <property type="match status" value="1"/>
</dbReference>
<dbReference type="Proteomes" id="UP001454489">
    <property type="component" value="Unassembled WGS sequence"/>
</dbReference>
<keyword evidence="2" id="KW-0732">Signal</keyword>
<dbReference type="PANTHER" id="PTHR21180">
    <property type="entry name" value="ENDONUCLEASE/EXONUCLEASE/PHOSPHATASE FAMILY DOMAIN-CONTAINING PROTEIN 1"/>
    <property type="match status" value="1"/>
</dbReference>
<feature type="region of interest" description="Disordered" evidence="1">
    <location>
        <begin position="32"/>
        <end position="58"/>
    </location>
</feature>
<dbReference type="RefSeq" id="WP_353529372.1">
    <property type="nucleotide sequence ID" value="NZ_JBBMEX010000001.1"/>
</dbReference>
<dbReference type="InterPro" id="IPR010994">
    <property type="entry name" value="RuvA_2-like"/>
</dbReference>
<dbReference type="SMART" id="SM00278">
    <property type="entry name" value="HhH1"/>
    <property type="match status" value="2"/>
</dbReference>
<evidence type="ECO:0000259" key="3">
    <source>
        <dbReference type="SMART" id="SM00278"/>
    </source>
</evidence>
<proteinExistence type="predicted"/>
<dbReference type="Gene3D" id="3.10.560.10">
    <property type="entry name" value="Outer membrane lipoprotein wza domain like"/>
    <property type="match status" value="1"/>
</dbReference>
<accession>A0ABV1H9K6</accession>
<dbReference type="NCBIfam" id="TIGR00426">
    <property type="entry name" value="competence protein ComEA helix-hairpin-helix repeat region"/>
    <property type="match status" value="1"/>
</dbReference>
<dbReference type="Pfam" id="PF12836">
    <property type="entry name" value="HHH_3"/>
    <property type="match status" value="1"/>
</dbReference>
<feature type="domain" description="Helix-hairpin-helix DNA-binding motif class 1" evidence="3">
    <location>
        <begin position="155"/>
        <end position="174"/>
    </location>
</feature>
<feature type="signal peptide" evidence="2">
    <location>
        <begin position="1"/>
        <end position="19"/>
    </location>
</feature>
<evidence type="ECO:0000313" key="4">
    <source>
        <dbReference type="EMBL" id="MEQ2556399.1"/>
    </source>
</evidence>
<evidence type="ECO:0000256" key="1">
    <source>
        <dbReference type="SAM" id="MobiDB-lite"/>
    </source>
</evidence>
<organism evidence="4 5">
    <name type="scientific">Maccoyibacter intestinihominis</name>
    <dbReference type="NCBI Taxonomy" id="3133499"/>
    <lineage>
        <taxon>Bacteria</taxon>
        <taxon>Bacillati</taxon>
        <taxon>Bacillota</taxon>
        <taxon>Clostridia</taxon>
        <taxon>Lachnospirales</taxon>
        <taxon>Lachnospiraceae</taxon>
        <taxon>Maccoyibacter</taxon>
    </lineage>
</organism>
<protein>
    <submittedName>
        <fullName evidence="4">Helix-hairpin-helix domain-containing protein</fullName>
    </submittedName>
</protein>
<gene>
    <name evidence="4" type="ORF">WMO43_00700</name>
</gene>
<dbReference type="InterPro" id="IPR051675">
    <property type="entry name" value="Endo/Exo/Phosphatase_dom_1"/>
</dbReference>
<name>A0ABV1H9K6_9FIRM</name>
<dbReference type="Gene3D" id="1.10.150.310">
    <property type="entry name" value="Tex RuvX-like domain-like"/>
    <property type="match status" value="1"/>
</dbReference>
<dbReference type="InterPro" id="IPR003583">
    <property type="entry name" value="Hlx-hairpin-Hlx_DNA-bd_motif"/>
</dbReference>
<dbReference type="EMBL" id="JBBMEX010000001">
    <property type="protein sequence ID" value="MEQ2556399.1"/>
    <property type="molecule type" value="Genomic_DNA"/>
</dbReference>
<evidence type="ECO:0000256" key="2">
    <source>
        <dbReference type="SAM" id="SignalP"/>
    </source>
</evidence>
<dbReference type="InterPro" id="IPR004509">
    <property type="entry name" value="Competence_ComEA_HhH"/>
</dbReference>
<sequence length="208" mass="22472">MKKTVIFLFLILCMTAVNTGCQKKQETDFILENPKEHTDNEKQTEGNKDIKEGKSDSEKEKSTENIFVYVCGAVQKPGVYELLPGQRICDAIAAAGGLSEQAAGDSLNQAEVLSDGQMLRVLTTEEAAAATVQPGQETAESSRDGRVDINTADAFALMSLPGIGQSKADAIIAYRNEHGAFKAPEELMNISGIKEGVYQKIKDSIKVN</sequence>
<feature type="domain" description="Helix-hairpin-helix DNA-binding motif class 1" evidence="3">
    <location>
        <begin position="185"/>
        <end position="204"/>
    </location>
</feature>
<comment type="caution">
    <text evidence="4">The sequence shown here is derived from an EMBL/GenBank/DDBJ whole genome shotgun (WGS) entry which is preliminary data.</text>
</comment>
<evidence type="ECO:0000313" key="5">
    <source>
        <dbReference type="Proteomes" id="UP001454489"/>
    </source>
</evidence>
<reference evidence="4 5" key="1">
    <citation type="submission" date="2024-03" db="EMBL/GenBank/DDBJ databases">
        <title>Human intestinal bacterial collection.</title>
        <authorList>
            <person name="Pauvert C."/>
            <person name="Hitch T.C.A."/>
            <person name="Clavel T."/>
        </authorList>
    </citation>
    <scope>NUCLEOTIDE SEQUENCE [LARGE SCALE GENOMIC DNA]</scope>
    <source>
        <strain evidence="4 5">CLA-AA-H185</strain>
    </source>
</reference>
<dbReference type="PANTHER" id="PTHR21180:SF32">
    <property type="entry name" value="ENDONUCLEASE_EXONUCLEASE_PHOSPHATASE FAMILY DOMAIN-CONTAINING PROTEIN 1"/>
    <property type="match status" value="1"/>
</dbReference>
<keyword evidence="5" id="KW-1185">Reference proteome</keyword>
<dbReference type="SUPFAM" id="SSF47781">
    <property type="entry name" value="RuvA domain 2-like"/>
    <property type="match status" value="1"/>
</dbReference>
<feature type="chain" id="PRO_5045256365" evidence="2">
    <location>
        <begin position="20"/>
        <end position="208"/>
    </location>
</feature>